<evidence type="ECO:0000313" key="1">
    <source>
        <dbReference type="EMBL" id="KAE8148780.1"/>
    </source>
</evidence>
<evidence type="ECO:0000313" key="2">
    <source>
        <dbReference type="Proteomes" id="UP000325780"/>
    </source>
</evidence>
<evidence type="ECO:0008006" key="3">
    <source>
        <dbReference type="Google" id="ProtNLM"/>
    </source>
</evidence>
<dbReference type="AlphaFoldDB" id="A0A5N6TR57"/>
<dbReference type="Gene3D" id="3.10.450.50">
    <property type="match status" value="1"/>
</dbReference>
<dbReference type="OrthoDB" id="3352776at2759"/>
<proteinExistence type="predicted"/>
<organism evidence="1 2">
    <name type="scientific">Aspergillus avenaceus</name>
    <dbReference type="NCBI Taxonomy" id="36643"/>
    <lineage>
        <taxon>Eukaryota</taxon>
        <taxon>Fungi</taxon>
        <taxon>Dikarya</taxon>
        <taxon>Ascomycota</taxon>
        <taxon>Pezizomycotina</taxon>
        <taxon>Eurotiomycetes</taxon>
        <taxon>Eurotiomycetidae</taxon>
        <taxon>Eurotiales</taxon>
        <taxon>Aspergillaceae</taxon>
        <taxon>Aspergillus</taxon>
        <taxon>Aspergillus subgen. Circumdati</taxon>
    </lineage>
</organism>
<name>A0A5N6TR57_ASPAV</name>
<sequence length="151" mass="17114">MKSYREALLQRTHSLTSAFSNPSTPLSDLLSNFTTDPVPTAHEHGLAELAPFLGREFKGHEGLKQYFGLLDEYLVIERMEFEDSHRWGVDVELGVVVLRGSARFRAKETGKGWDETFVYRVELVDLDGGEVKVCRYEVWADTGALYLARCV</sequence>
<reference evidence="1 2" key="1">
    <citation type="submission" date="2019-04" db="EMBL/GenBank/DDBJ databases">
        <title>Friends and foes A comparative genomics study of 23 Aspergillus species from section Flavi.</title>
        <authorList>
            <consortium name="DOE Joint Genome Institute"/>
            <person name="Kjaerbolling I."/>
            <person name="Vesth T."/>
            <person name="Frisvad J.C."/>
            <person name="Nybo J.L."/>
            <person name="Theobald S."/>
            <person name="Kildgaard S."/>
            <person name="Isbrandt T."/>
            <person name="Kuo A."/>
            <person name="Sato A."/>
            <person name="Lyhne E.K."/>
            <person name="Kogle M.E."/>
            <person name="Wiebenga A."/>
            <person name="Kun R.S."/>
            <person name="Lubbers R.J."/>
            <person name="Makela M.R."/>
            <person name="Barry K."/>
            <person name="Chovatia M."/>
            <person name="Clum A."/>
            <person name="Daum C."/>
            <person name="Haridas S."/>
            <person name="He G."/>
            <person name="LaButti K."/>
            <person name="Lipzen A."/>
            <person name="Mondo S."/>
            <person name="Riley R."/>
            <person name="Salamov A."/>
            <person name="Simmons B.A."/>
            <person name="Magnuson J.K."/>
            <person name="Henrissat B."/>
            <person name="Mortensen U.H."/>
            <person name="Larsen T.O."/>
            <person name="Devries R.P."/>
            <person name="Grigoriev I.V."/>
            <person name="Machida M."/>
            <person name="Baker S.E."/>
            <person name="Andersen M.R."/>
        </authorList>
    </citation>
    <scope>NUCLEOTIDE SEQUENCE [LARGE SCALE GENOMIC DNA]</scope>
    <source>
        <strain evidence="1 2">IBT 18842</strain>
    </source>
</reference>
<dbReference type="EMBL" id="ML742146">
    <property type="protein sequence ID" value="KAE8148780.1"/>
    <property type="molecule type" value="Genomic_DNA"/>
</dbReference>
<protein>
    <recommendedName>
        <fullName evidence="3">SnoaL-like domain-containing protein</fullName>
    </recommendedName>
</protein>
<keyword evidence="2" id="KW-1185">Reference proteome</keyword>
<gene>
    <name evidence="1" type="ORF">BDV25DRAFT_130909</name>
</gene>
<accession>A0A5N6TR57</accession>
<dbReference type="Proteomes" id="UP000325780">
    <property type="component" value="Unassembled WGS sequence"/>
</dbReference>